<reference evidence="2" key="1">
    <citation type="submission" date="2024-04" db="EMBL/GenBank/DDBJ databases">
        <title>Salinicola lusitanus LLJ914,a marine bacterium isolated from the Okinawa Trough.</title>
        <authorList>
            <person name="Li J."/>
        </authorList>
    </citation>
    <scope>NUCLEOTIDE SEQUENCE [LARGE SCALE GENOMIC DNA]</scope>
</reference>
<evidence type="ECO:0000313" key="2">
    <source>
        <dbReference type="Proteomes" id="UP001460270"/>
    </source>
</evidence>
<dbReference type="EMBL" id="JBBPFD010000001">
    <property type="protein sequence ID" value="KAK7944966.1"/>
    <property type="molecule type" value="Genomic_DNA"/>
</dbReference>
<evidence type="ECO:0000313" key="1">
    <source>
        <dbReference type="EMBL" id="KAK7944966.1"/>
    </source>
</evidence>
<sequence length="106" mass="12476">MEAQTALFAFLRSRNIDERNIVKLRDDKIDLSIIESMEDDVLAGYIPIYGDRIATRRFCSEHQRKERRMCGGSLCYKNSAEKWALIKPQRSKMRNLDRRPNIKNSI</sequence>
<accession>A0AAW0Q1M6</accession>
<name>A0AAW0Q1M6_9GOBI</name>
<dbReference type="Proteomes" id="UP001460270">
    <property type="component" value="Unassembled WGS sequence"/>
</dbReference>
<dbReference type="AlphaFoldDB" id="A0AAW0Q1M6"/>
<organism evidence="1 2">
    <name type="scientific">Mugilogobius chulae</name>
    <name type="common">yellowstripe goby</name>
    <dbReference type="NCBI Taxonomy" id="88201"/>
    <lineage>
        <taxon>Eukaryota</taxon>
        <taxon>Metazoa</taxon>
        <taxon>Chordata</taxon>
        <taxon>Craniata</taxon>
        <taxon>Vertebrata</taxon>
        <taxon>Euteleostomi</taxon>
        <taxon>Actinopterygii</taxon>
        <taxon>Neopterygii</taxon>
        <taxon>Teleostei</taxon>
        <taxon>Neoteleostei</taxon>
        <taxon>Acanthomorphata</taxon>
        <taxon>Gobiaria</taxon>
        <taxon>Gobiiformes</taxon>
        <taxon>Gobioidei</taxon>
        <taxon>Gobiidae</taxon>
        <taxon>Gobionellinae</taxon>
        <taxon>Mugilogobius</taxon>
    </lineage>
</organism>
<protein>
    <submittedName>
        <fullName evidence="1">Uncharacterized protein</fullName>
    </submittedName>
</protein>
<gene>
    <name evidence="1" type="ORF">WMY93_000694</name>
</gene>
<keyword evidence="2" id="KW-1185">Reference proteome</keyword>
<proteinExistence type="predicted"/>
<comment type="caution">
    <text evidence="1">The sequence shown here is derived from an EMBL/GenBank/DDBJ whole genome shotgun (WGS) entry which is preliminary data.</text>
</comment>